<evidence type="ECO:0000256" key="8">
    <source>
        <dbReference type="SAM" id="Phobius"/>
    </source>
</evidence>
<evidence type="ECO:0000256" key="5">
    <source>
        <dbReference type="ARBA" id="ARBA00022989"/>
    </source>
</evidence>
<dbReference type="PANTHER" id="PTHR13325">
    <property type="entry name" value="PROTEASE M50 MEMBRANE-BOUND TRANSCRIPTION FACTOR SITE 2 PROTEASE"/>
    <property type="match status" value="1"/>
</dbReference>
<keyword evidence="4 8" id="KW-0812">Transmembrane</keyword>
<keyword evidence="11" id="KW-1185">Reference proteome</keyword>
<protein>
    <submittedName>
        <fullName evidence="10">Peptidase family M50</fullName>
    </submittedName>
</protein>
<dbReference type="GO" id="GO:0012505">
    <property type="term" value="C:endomembrane system"/>
    <property type="evidence" value="ECO:0007669"/>
    <property type="project" value="UniProtKB-SubCell"/>
</dbReference>
<comment type="cofactor">
    <cofactor evidence="1">
        <name>Zn(2+)</name>
        <dbReference type="ChEBI" id="CHEBI:29105"/>
    </cofactor>
</comment>
<evidence type="ECO:0000259" key="9">
    <source>
        <dbReference type="Pfam" id="PF02163"/>
    </source>
</evidence>
<dbReference type="PANTHER" id="PTHR13325:SF3">
    <property type="entry name" value="MEMBRANE-BOUND TRANSCRIPTION FACTOR SITE-2 PROTEASE"/>
    <property type="match status" value="1"/>
</dbReference>
<dbReference type="Gene3D" id="2.40.30.170">
    <property type="match status" value="1"/>
</dbReference>
<dbReference type="GO" id="GO:0005737">
    <property type="term" value="C:cytoplasm"/>
    <property type="evidence" value="ECO:0007669"/>
    <property type="project" value="TreeGrafter"/>
</dbReference>
<feature type="transmembrane region" description="Helical" evidence="8">
    <location>
        <begin position="147"/>
        <end position="172"/>
    </location>
</feature>
<feature type="transmembrane region" description="Helical" evidence="8">
    <location>
        <begin position="391"/>
        <end position="408"/>
    </location>
</feature>
<evidence type="ECO:0000256" key="1">
    <source>
        <dbReference type="ARBA" id="ARBA00001947"/>
    </source>
</evidence>
<evidence type="ECO:0000313" key="11">
    <source>
        <dbReference type="Proteomes" id="UP000315003"/>
    </source>
</evidence>
<dbReference type="OrthoDB" id="9759690at2"/>
<keyword evidence="6 8" id="KW-0472">Membrane</keyword>
<sequence length="739" mass="83186">MSIAVPTESAIHLRRRVDLEVTAQQRRGEKIWVVKDPIALRYFELRHEEYQVLQWLDGTRRLSDLKQLFEQRFTPRKISSHHLQHFLSTLHRDGLVIADANHQGDRLLERHRDVRCRERLAMLANPLAIRFPGIDPTKFLDRTSNAVAGFFSLSGLAVVLGVLTLALMLVVFNLSDMLARLPDFQALSSPGNVVLMAAALAVTKVLHELGHAYTCRHFRGHCHEIGVMLLVFTPCLYCNVTDSWKLSNRWQRIAIGAAGILVELVLAALCTILWWYTQPGLLNTICFNVVLICSIGTVLLNGNPLLRYDGYYILSDWLQAPNLWQDSRRMLQHYCGRWLLGIKSQTKPRTRIKTVWLLLYAIASLVYRVVVVTTILYLFYRFCERYDATGWAKLFALMLLLGMATGPINHLKSIVSTPGMWKRFRSGHLLLTAIGMGVVIAVVCFLPLPTRLQTVALIQPHDARHLYVTMPGRLWQIHVAPGDPVQAGDRLASLQNRELRRQVVEAKERALAQEVRVAALESLRGGDPELAAQIPQARQVLADYRKRLSQLEQDHADLTLTAPIDGIVIPPPRRLQQFHDLKQTATDQLGNWFGTPLDKANLGATLERREHFCSVGPAGQFQVEIYFDQSDAAQITPGQTVKLSIDTGTSDTAWGVIRQVAQTRLDEIPDRLVLKDPLTFEPDKTGGLRQTIYRATVDLDSSPASMVTGAIAEASVTVSSQTLWQKSVRAFSKVFRPLN</sequence>
<feature type="transmembrane region" description="Helical" evidence="8">
    <location>
        <begin position="184"/>
        <end position="206"/>
    </location>
</feature>
<comment type="similarity">
    <text evidence="3">Belongs to the peptidase M50B family.</text>
</comment>
<dbReference type="GO" id="GO:0016020">
    <property type="term" value="C:membrane"/>
    <property type="evidence" value="ECO:0007669"/>
    <property type="project" value="InterPro"/>
</dbReference>
<evidence type="ECO:0000256" key="3">
    <source>
        <dbReference type="ARBA" id="ARBA00007931"/>
    </source>
</evidence>
<evidence type="ECO:0000313" key="10">
    <source>
        <dbReference type="EMBL" id="QDT61448.1"/>
    </source>
</evidence>
<dbReference type="Pfam" id="PF02163">
    <property type="entry name" value="Peptidase_M50"/>
    <property type="match status" value="1"/>
</dbReference>
<organism evidence="10 11">
    <name type="scientific">Stieleria bergensis</name>
    <dbReference type="NCBI Taxonomy" id="2528025"/>
    <lineage>
        <taxon>Bacteria</taxon>
        <taxon>Pseudomonadati</taxon>
        <taxon>Planctomycetota</taxon>
        <taxon>Planctomycetia</taxon>
        <taxon>Pirellulales</taxon>
        <taxon>Pirellulaceae</taxon>
        <taxon>Stieleria</taxon>
    </lineage>
</organism>
<gene>
    <name evidence="10" type="ORF">SV7mr_39840</name>
</gene>
<feature type="transmembrane region" description="Helical" evidence="8">
    <location>
        <begin position="281"/>
        <end position="300"/>
    </location>
</feature>
<dbReference type="InterPro" id="IPR008915">
    <property type="entry name" value="Peptidase_M50"/>
</dbReference>
<feature type="domain" description="Peptidase M50" evidence="9">
    <location>
        <begin position="197"/>
        <end position="409"/>
    </location>
</feature>
<feature type="transmembrane region" description="Helical" evidence="8">
    <location>
        <begin position="429"/>
        <end position="448"/>
    </location>
</feature>
<dbReference type="AlphaFoldDB" id="A0A517SZ79"/>
<evidence type="ECO:0000256" key="6">
    <source>
        <dbReference type="ARBA" id="ARBA00023136"/>
    </source>
</evidence>
<proteinExistence type="inferred from homology"/>
<keyword evidence="7" id="KW-0175">Coiled coil</keyword>
<accession>A0A517SZ79</accession>
<name>A0A517SZ79_9BACT</name>
<feature type="transmembrane region" description="Helical" evidence="8">
    <location>
        <begin position="253"/>
        <end position="275"/>
    </location>
</feature>
<comment type="subcellular location">
    <subcellularLocation>
        <location evidence="2">Endomembrane system</location>
        <topology evidence="2">Multi-pass membrane protein</topology>
    </subcellularLocation>
</comment>
<reference evidence="10 11" key="1">
    <citation type="submission" date="2019-02" db="EMBL/GenBank/DDBJ databases">
        <title>Deep-cultivation of Planctomycetes and their phenomic and genomic characterization uncovers novel biology.</title>
        <authorList>
            <person name="Wiegand S."/>
            <person name="Jogler M."/>
            <person name="Boedeker C."/>
            <person name="Pinto D."/>
            <person name="Vollmers J."/>
            <person name="Rivas-Marin E."/>
            <person name="Kohn T."/>
            <person name="Peeters S.H."/>
            <person name="Heuer A."/>
            <person name="Rast P."/>
            <person name="Oberbeckmann S."/>
            <person name="Bunk B."/>
            <person name="Jeske O."/>
            <person name="Meyerdierks A."/>
            <person name="Storesund J.E."/>
            <person name="Kallscheuer N."/>
            <person name="Luecker S."/>
            <person name="Lage O.M."/>
            <person name="Pohl T."/>
            <person name="Merkel B.J."/>
            <person name="Hornburger P."/>
            <person name="Mueller R.-W."/>
            <person name="Bruemmer F."/>
            <person name="Labrenz M."/>
            <person name="Spormann A.M."/>
            <person name="Op den Camp H."/>
            <person name="Overmann J."/>
            <person name="Amann R."/>
            <person name="Jetten M.S.M."/>
            <person name="Mascher T."/>
            <person name="Medema M.H."/>
            <person name="Devos D.P."/>
            <person name="Kaster A.-K."/>
            <person name="Ovreas L."/>
            <person name="Rohde M."/>
            <person name="Galperin M.Y."/>
            <person name="Jogler C."/>
        </authorList>
    </citation>
    <scope>NUCLEOTIDE SEQUENCE [LARGE SCALE GENOMIC DNA]</scope>
    <source>
        <strain evidence="10 11">SV_7m_r</strain>
    </source>
</reference>
<dbReference type="Gene3D" id="2.40.50.100">
    <property type="match status" value="1"/>
</dbReference>
<dbReference type="EMBL" id="CP036272">
    <property type="protein sequence ID" value="QDT61448.1"/>
    <property type="molecule type" value="Genomic_DNA"/>
</dbReference>
<feature type="transmembrane region" description="Helical" evidence="8">
    <location>
        <begin position="355"/>
        <end position="379"/>
    </location>
</feature>
<dbReference type="Proteomes" id="UP000315003">
    <property type="component" value="Chromosome"/>
</dbReference>
<dbReference type="GO" id="GO:0004222">
    <property type="term" value="F:metalloendopeptidase activity"/>
    <property type="evidence" value="ECO:0007669"/>
    <property type="project" value="InterPro"/>
</dbReference>
<evidence type="ECO:0000256" key="4">
    <source>
        <dbReference type="ARBA" id="ARBA00022692"/>
    </source>
</evidence>
<evidence type="ECO:0000256" key="2">
    <source>
        <dbReference type="ARBA" id="ARBA00004127"/>
    </source>
</evidence>
<evidence type="ECO:0000256" key="7">
    <source>
        <dbReference type="SAM" id="Coils"/>
    </source>
</evidence>
<dbReference type="GO" id="GO:0031293">
    <property type="term" value="P:membrane protein intracellular domain proteolysis"/>
    <property type="evidence" value="ECO:0007669"/>
    <property type="project" value="TreeGrafter"/>
</dbReference>
<dbReference type="RefSeq" id="WP_145275537.1">
    <property type="nucleotide sequence ID" value="NZ_CP036272.1"/>
</dbReference>
<feature type="coiled-coil region" evidence="7">
    <location>
        <begin position="496"/>
        <end position="561"/>
    </location>
</feature>
<dbReference type="InterPro" id="IPR001193">
    <property type="entry name" value="MBTPS2"/>
</dbReference>
<keyword evidence="5 8" id="KW-1133">Transmembrane helix</keyword>